<protein>
    <submittedName>
        <fullName evidence="2">Uncharacterized protein</fullName>
    </submittedName>
</protein>
<reference evidence="2 3" key="1">
    <citation type="submission" date="2016-04" db="EMBL/GenBank/DDBJ databases">
        <title>Complete genome sequence of Pseudomonas sp. LAB-08 isolated from TCE contaminated aquifer soil.</title>
        <authorList>
            <person name="Dohra H."/>
            <person name="Suzuki K."/>
            <person name="Fatma A."/>
            <person name="Inuzuka Y."/>
            <person name="Honjo M."/>
            <person name="Tashiro Y."/>
            <person name="Futamata H."/>
        </authorList>
    </citation>
    <scope>NUCLEOTIDE SEQUENCE [LARGE SCALE GENOMIC DNA]</scope>
    <source>
        <strain evidence="2 3">LAB-08</strain>
    </source>
</reference>
<dbReference type="RefSeq" id="WP_096510338.1">
    <property type="nucleotide sequence ID" value="NZ_AP017423.2"/>
</dbReference>
<name>A0ABM7RX18_9PSED</name>
<proteinExistence type="predicted"/>
<feature type="compositionally biased region" description="Basic and acidic residues" evidence="1">
    <location>
        <begin position="46"/>
        <end position="62"/>
    </location>
</feature>
<evidence type="ECO:0000313" key="3">
    <source>
        <dbReference type="Proteomes" id="UP000218595"/>
    </source>
</evidence>
<sequence>MNNDDRAKTVEPFATIPGESENRDPDNADETLPSSPAPSDEPEADEFQRKVDEIERKVADGN</sequence>
<organism evidence="2 3">
    <name type="scientific">Pseudomonas izuensis</name>
    <dbReference type="NCBI Taxonomy" id="2684212"/>
    <lineage>
        <taxon>Bacteria</taxon>
        <taxon>Pseudomonadati</taxon>
        <taxon>Pseudomonadota</taxon>
        <taxon>Gammaproteobacteria</taxon>
        <taxon>Pseudomonadales</taxon>
        <taxon>Pseudomonadaceae</taxon>
        <taxon>Pseudomonas</taxon>
    </lineage>
</organism>
<feature type="region of interest" description="Disordered" evidence="1">
    <location>
        <begin position="1"/>
        <end position="62"/>
    </location>
</feature>
<keyword evidence="3" id="KW-1185">Reference proteome</keyword>
<evidence type="ECO:0000313" key="2">
    <source>
        <dbReference type="EMBL" id="BCX69057.1"/>
    </source>
</evidence>
<evidence type="ECO:0000256" key="1">
    <source>
        <dbReference type="SAM" id="MobiDB-lite"/>
    </source>
</evidence>
<accession>A0ABM7RX18</accession>
<dbReference type="Proteomes" id="UP000218595">
    <property type="component" value="Chromosome"/>
</dbReference>
<dbReference type="EMBL" id="AP017423">
    <property type="protein sequence ID" value="BCX69057.1"/>
    <property type="molecule type" value="Genomic_DNA"/>
</dbReference>
<gene>
    <name evidence="2" type="ORF">LAB08_R36990</name>
</gene>